<dbReference type="AlphaFoldDB" id="A0A2S9H348"/>
<dbReference type="Pfam" id="PF00109">
    <property type="entry name" value="ketoacyl-synt"/>
    <property type="match status" value="1"/>
</dbReference>
<proteinExistence type="predicted"/>
<feature type="transmembrane region" description="Helical" evidence="1">
    <location>
        <begin position="333"/>
        <end position="355"/>
    </location>
</feature>
<gene>
    <name evidence="3" type="ORF">S2091_1011</name>
</gene>
<organism evidence="3 4">
    <name type="scientific">Solimicrobium silvestre</name>
    <dbReference type="NCBI Taxonomy" id="2099400"/>
    <lineage>
        <taxon>Bacteria</taxon>
        <taxon>Pseudomonadati</taxon>
        <taxon>Pseudomonadota</taxon>
        <taxon>Betaproteobacteria</taxon>
        <taxon>Burkholderiales</taxon>
        <taxon>Oxalobacteraceae</taxon>
        <taxon>Solimicrobium</taxon>
    </lineage>
</organism>
<keyword evidence="1" id="KW-1133">Transmembrane helix</keyword>
<keyword evidence="4" id="KW-1185">Reference proteome</keyword>
<dbReference type="EMBL" id="PUGF01000003">
    <property type="protein sequence ID" value="PRC94390.1"/>
    <property type="molecule type" value="Genomic_DNA"/>
</dbReference>
<feature type="domain" description="Beta-ketoacyl synthase-like N-terminal" evidence="2">
    <location>
        <begin position="69"/>
        <end position="215"/>
    </location>
</feature>
<comment type="caution">
    <text evidence="3">The sequence shown here is derived from an EMBL/GenBank/DDBJ whole genome shotgun (WGS) entry which is preliminary data.</text>
</comment>
<evidence type="ECO:0000259" key="2">
    <source>
        <dbReference type="Pfam" id="PF00109"/>
    </source>
</evidence>
<dbReference type="OrthoDB" id="9804207at2"/>
<dbReference type="SUPFAM" id="SSF53901">
    <property type="entry name" value="Thiolase-like"/>
    <property type="match status" value="1"/>
</dbReference>
<dbReference type="GO" id="GO:0016746">
    <property type="term" value="F:acyltransferase activity"/>
    <property type="evidence" value="ECO:0007669"/>
    <property type="project" value="InterPro"/>
</dbReference>
<accession>A0A2S9H348</accession>
<sequence length="364" mass="38740">MTSLYIRTIGINSERCQDTEQLTANLGSGAVTPASADRYSTPAIRLNADGLAVIGREDRSILNEISTGVLNAIADALRHTGTEWMGEMNNVAVFTGTDGNELTFNAISSLIDRAGDEAIDRLGELKSLTNPINMMRMLSTNSTYHVSKRFGAQGGGYPNQSMSLSGLCALEDAVHTLRAGISERAVVVASGNMRSFDSLVVFGKLGLLDEAGGQQQVDPSYGAAALIVDSADAQDGPAPIAEVLAVQTLFAPEPFVTVQTWKTLFTTARERHGLPDLIVTYANGSRQLEETETAARNEVFGPIPTRNYKRYFGYTGKANNLLDLAATLADDSIPVGATVLLCGAGFGFGIGYLLVRKLGKPVLQ</sequence>
<dbReference type="InterPro" id="IPR016039">
    <property type="entry name" value="Thiolase-like"/>
</dbReference>
<evidence type="ECO:0000313" key="4">
    <source>
        <dbReference type="Proteomes" id="UP000237839"/>
    </source>
</evidence>
<dbReference type="Gene3D" id="3.40.47.10">
    <property type="match status" value="1"/>
</dbReference>
<evidence type="ECO:0000313" key="3">
    <source>
        <dbReference type="EMBL" id="PRC94390.1"/>
    </source>
</evidence>
<keyword evidence="1" id="KW-0472">Membrane</keyword>
<protein>
    <submittedName>
        <fullName evidence="3">Beta-ketoacyl synthase, N-terminal domain</fullName>
    </submittedName>
</protein>
<name>A0A2S9H348_9BURK</name>
<evidence type="ECO:0000256" key="1">
    <source>
        <dbReference type="SAM" id="Phobius"/>
    </source>
</evidence>
<keyword evidence="1" id="KW-0812">Transmembrane</keyword>
<dbReference type="Proteomes" id="UP000237839">
    <property type="component" value="Unassembled WGS sequence"/>
</dbReference>
<dbReference type="InterPro" id="IPR014030">
    <property type="entry name" value="Ketoacyl_synth_N"/>
</dbReference>
<reference evidence="3 4" key="1">
    <citation type="submission" date="2018-02" db="EMBL/GenBank/DDBJ databases">
        <title>Solimicrobium silvestre gen. nov., sp. nov., isolated from alpine forest soil.</title>
        <authorList>
            <person name="Margesin R."/>
            <person name="Albuquerque L."/>
            <person name="Zhang D.-C."/>
            <person name="Froufe H.J.C."/>
            <person name="Severino R."/>
            <person name="Roxo I."/>
            <person name="Egas C."/>
            <person name="Da Costa M.S."/>
        </authorList>
    </citation>
    <scope>NUCLEOTIDE SEQUENCE [LARGE SCALE GENOMIC DNA]</scope>
    <source>
        <strain evidence="3 4">S20-91</strain>
    </source>
</reference>
<dbReference type="RefSeq" id="WP_105530709.1">
    <property type="nucleotide sequence ID" value="NZ_PUGF01000003.1"/>
</dbReference>